<comment type="caution">
    <text evidence="2">The sequence shown here is derived from an EMBL/GenBank/DDBJ whole genome shotgun (WGS) entry which is preliminary data.</text>
</comment>
<feature type="compositionally biased region" description="Basic and acidic residues" evidence="1">
    <location>
        <begin position="1"/>
        <end position="11"/>
    </location>
</feature>
<name>A0ABX0G6A4_9RHOB</name>
<feature type="region of interest" description="Disordered" evidence="1">
    <location>
        <begin position="1"/>
        <end position="20"/>
    </location>
</feature>
<dbReference type="EMBL" id="JAANHS010000003">
    <property type="protein sequence ID" value="NHB76398.1"/>
    <property type="molecule type" value="Genomic_DNA"/>
</dbReference>
<dbReference type="Proteomes" id="UP001515660">
    <property type="component" value="Unassembled WGS sequence"/>
</dbReference>
<sequence>MRPDGGGDHRQPEHHKGRRYAGVAVRRIGAARIVVVPKATKPVRMNRAFGMFSPASSLTLRVIEE</sequence>
<accession>A0ABX0G6A4</accession>
<proteinExistence type="predicted"/>
<evidence type="ECO:0000256" key="1">
    <source>
        <dbReference type="SAM" id="MobiDB-lite"/>
    </source>
</evidence>
<keyword evidence="3" id="KW-1185">Reference proteome</keyword>
<organism evidence="2 3">
    <name type="scientific">Rhodobacter calidifons</name>
    <dbReference type="NCBI Taxonomy" id="2715277"/>
    <lineage>
        <taxon>Bacteria</taxon>
        <taxon>Pseudomonadati</taxon>
        <taxon>Pseudomonadota</taxon>
        <taxon>Alphaproteobacteria</taxon>
        <taxon>Rhodobacterales</taxon>
        <taxon>Rhodobacter group</taxon>
        <taxon>Rhodobacter</taxon>
    </lineage>
</organism>
<reference evidence="2 3" key="1">
    <citation type="journal article" date="2022" name="Microorganisms">
        <title>Genome Sequence and Characterization of a Xanthorhodopsin-Containing, Aerobic Anoxygenic Phototrophic Rhodobacter Species, Isolated from Mesophilic Conditions at Yellowstone National Park.</title>
        <authorList>
            <person name="Kyndt J.A."/>
            <person name="Robertson S."/>
            <person name="Shoffstall I.B."/>
            <person name="Ramaley R.F."/>
            <person name="Meyer T.E."/>
        </authorList>
    </citation>
    <scope>NUCLEOTIDE SEQUENCE [LARGE SCALE GENOMIC DNA]</scope>
    <source>
        <strain evidence="2 3">M37P</strain>
    </source>
</reference>
<evidence type="ECO:0000313" key="3">
    <source>
        <dbReference type="Proteomes" id="UP001515660"/>
    </source>
</evidence>
<evidence type="ECO:0000313" key="2">
    <source>
        <dbReference type="EMBL" id="NHB76398.1"/>
    </source>
</evidence>
<gene>
    <name evidence="2" type="ORF">G8O29_06525</name>
</gene>
<protein>
    <submittedName>
        <fullName evidence="2">Uncharacterized protein</fullName>
    </submittedName>
</protein>